<protein>
    <submittedName>
        <fullName evidence="1">Uncharacterized protein</fullName>
    </submittedName>
</protein>
<dbReference type="EMBL" id="LSRX01001361">
    <property type="protein sequence ID" value="OLP80650.1"/>
    <property type="molecule type" value="Genomic_DNA"/>
</dbReference>
<sequence length="343" mass="39440">MLHMLHRGNVPIHESILQEVKDKLFGSPFRKGKLHVYPLELVIAVQNGQPLVDPRNLQRVSPEEPEHAFLLWIAELLDAGVTENDRIQIRRLLLSVPLKFLILPSEQARYFAQANLREQIAMRHELESRTAVQKIFEFQMLRKKKNWKAQDIADRYTKEVEQAPRDKNEMVSLKYIENCFHIWDALFTIPNVQAVTLDVEWKCKSAETAFWAVTFMRLYIDRGFMSHGEMTFRSLTGRNTNQKGWLDVVIEKKNVLAWLQGPFADKLGLAEPGKLPAPPEAVSLLDFIWKVRNTRSDEAEQKKEEEAGVLATNHMQDEVGCNSRVRCTSATNHMLDEAAATAL</sequence>
<dbReference type="OrthoDB" id="416075at2759"/>
<evidence type="ECO:0000313" key="2">
    <source>
        <dbReference type="Proteomes" id="UP000186817"/>
    </source>
</evidence>
<comment type="caution">
    <text evidence="1">The sequence shown here is derived from an EMBL/GenBank/DDBJ whole genome shotgun (WGS) entry which is preliminary data.</text>
</comment>
<keyword evidence="2" id="KW-1185">Reference proteome</keyword>
<reference evidence="1 2" key="1">
    <citation type="submission" date="2016-02" db="EMBL/GenBank/DDBJ databases">
        <title>Genome analysis of coral dinoflagellate symbionts highlights evolutionary adaptations to a symbiotic lifestyle.</title>
        <authorList>
            <person name="Aranda M."/>
            <person name="Li Y."/>
            <person name="Liew Y.J."/>
            <person name="Baumgarten S."/>
            <person name="Simakov O."/>
            <person name="Wilson M."/>
            <person name="Piel J."/>
            <person name="Ashoor H."/>
            <person name="Bougouffa S."/>
            <person name="Bajic V.B."/>
            <person name="Ryu T."/>
            <person name="Ravasi T."/>
            <person name="Bayer T."/>
            <person name="Micklem G."/>
            <person name="Kim H."/>
            <person name="Bhak J."/>
            <person name="Lajeunesse T.C."/>
            <person name="Voolstra C.R."/>
        </authorList>
    </citation>
    <scope>NUCLEOTIDE SEQUENCE [LARGE SCALE GENOMIC DNA]</scope>
    <source>
        <strain evidence="1 2">CCMP2467</strain>
    </source>
</reference>
<evidence type="ECO:0000313" key="1">
    <source>
        <dbReference type="EMBL" id="OLP80650.1"/>
    </source>
</evidence>
<gene>
    <name evidence="1" type="ORF">AK812_SmicGene38906</name>
</gene>
<dbReference type="AlphaFoldDB" id="A0A1Q9CCJ4"/>
<proteinExistence type="predicted"/>
<accession>A0A1Q9CCJ4</accession>
<name>A0A1Q9CCJ4_SYMMI</name>
<organism evidence="1 2">
    <name type="scientific">Symbiodinium microadriaticum</name>
    <name type="common">Dinoflagellate</name>
    <name type="synonym">Zooxanthella microadriatica</name>
    <dbReference type="NCBI Taxonomy" id="2951"/>
    <lineage>
        <taxon>Eukaryota</taxon>
        <taxon>Sar</taxon>
        <taxon>Alveolata</taxon>
        <taxon>Dinophyceae</taxon>
        <taxon>Suessiales</taxon>
        <taxon>Symbiodiniaceae</taxon>
        <taxon>Symbiodinium</taxon>
    </lineage>
</organism>
<dbReference type="Proteomes" id="UP000186817">
    <property type="component" value="Unassembled WGS sequence"/>
</dbReference>